<keyword evidence="4 6" id="KW-1015">Disulfide bond</keyword>
<dbReference type="SMART" id="SM00328">
    <property type="entry name" value="BPI1"/>
    <property type="match status" value="1"/>
</dbReference>
<protein>
    <recommendedName>
        <fullName evidence="7">Bactericidal permeability-increasing protein</fullName>
        <shortName evidence="7">BPI</shortName>
    </recommendedName>
</protein>
<gene>
    <name evidence="11" type="primary">LOC115821423</name>
</gene>
<name>A0A6J2WCP1_CHACN</name>
<dbReference type="RefSeq" id="XP_030641111.1">
    <property type="nucleotide sequence ID" value="XM_030785251.1"/>
</dbReference>
<evidence type="ECO:0000256" key="6">
    <source>
        <dbReference type="PIRSR" id="PIRSR002417-50"/>
    </source>
</evidence>
<comment type="similarity">
    <text evidence="2">Belongs to the BPI/LBP/Plunc superfamily. BPI/LBP family.</text>
</comment>
<comment type="function">
    <text evidence="7">The cytotoxic action of BPI is limited to many species of Gram-negative bacteria; this specificity may be explained by a strong affinity of the very basic N-terminal half for the negatively charged lipopolysaccharides that are unique to the Gram-negative bacterial outer envelope.</text>
</comment>
<comment type="domain">
    <text evidence="7">The N- and C-terminal barrels adopt an identical fold despite having only 13% of conserved residues.</text>
</comment>
<evidence type="ECO:0000313" key="11">
    <source>
        <dbReference type="RefSeq" id="XP_030641111.1"/>
    </source>
</evidence>
<accession>A0A6J2WCP1</accession>
<comment type="subcellular location">
    <subcellularLocation>
        <location evidence="1 7">Secreted</location>
    </subcellularLocation>
</comment>
<dbReference type="Proteomes" id="UP000504632">
    <property type="component" value="Chromosome 9"/>
</dbReference>
<organism evidence="10 11">
    <name type="scientific">Chanos chanos</name>
    <name type="common">Milkfish</name>
    <name type="synonym">Mugil chanos</name>
    <dbReference type="NCBI Taxonomy" id="29144"/>
    <lineage>
        <taxon>Eukaryota</taxon>
        <taxon>Metazoa</taxon>
        <taxon>Chordata</taxon>
        <taxon>Craniata</taxon>
        <taxon>Vertebrata</taxon>
        <taxon>Euteleostomi</taxon>
        <taxon>Actinopterygii</taxon>
        <taxon>Neopterygii</taxon>
        <taxon>Teleostei</taxon>
        <taxon>Ostariophysi</taxon>
        <taxon>Gonorynchiformes</taxon>
        <taxon>Chanidae</taxon>
        <taxon>Chanos</taxon>
    </lineage>
</organism>
<dbReference type="InterPro" id="IPR001124">
    <property type="entry name" value="Lipid-bd_serum_glycop_C"/>
</dbReference>
<dbReference type="Pfam" id="PF02886">
    <property type="entry name" value="LBP_BPI_CETP_C"/>
    <property type="match status" value="1"/>
</dbReference>
<dbReference type="Gene3D" id="3.15.10.10">
    <property type="entry name" value="Bactericidal permeability-increasing protein, domain 1"/>
    <property type="match status" value="1"/>
</dbReference>
<dbReference type="Gene3D" id="3.15.20.10">
    <property type="entry name" value="Bactericidal permeability-increasing protein, domain 2"/>
    <property type="match status" value="1"/>
</dbReference>
<evidence type="ECO:0000313" key="10">
    <source>
        <dbReference type="Proteomes" id="UP000504632"/>
    </source>
</evidence>
<evidence type="ECO:0000256" key="3">
    <source>
        <dbReference type="ARBA" id="ARBA00022525"/>
    </source>
</evidence>
<evidence type="ECO:0000256" key="7">
    <source>
        <dbReference type="RuleBase" id="RU369039"/>
    </source>
</evidence>
<dbReference type="SMART" id="SM00329">
    <property type="entry name" value="BPI2"/>
    <property type="match status" value="1"/>
</dbReference>
<keyword evidence="7" id="KW-0044">Antibiotic</keyword>
<feature type="disulfide bond" evidence="6">
    <location>
        <begin position="148"/>
        <end position="187"/>
    </location>
</feature>
<dbReference type="FunFam" id="3.15.10.10:FF:000001">
    <property type="entry name" value="phospholipid transfer protein-like"/>
    <property type="match status" value="1"/>
</dbReference>
<keyword evidence="7" id="KW-0399">Innate immunity</keyword>
<proteinExistence type="inferred from homology"/>
<dbReference type="PIRSF" id="PIRSF002417">
    <property type="entry name" value="Lipid_binding_protein"/>
    <property type="match status" value="1"/>
</dbReference>
<dbReference type="GO" id="GO:0045087">
    <property type="term" value="P:innate immune response"/>
    <property type="evidence" value="ECO:0007669"/>
    <property type="project" value="UniProtKB-UniRule"/>
</dbReference>
<dbReference type="GO" id="GO:0050829">
    <property type="term" value="P:defense response to Gram-negative bacterium"/>
    <property type="evidence" value="ECO:0007669"/>
    <property type="project" value="UniProtKB-UniRule"/>
</dbReference>
<dbReference type="InterPro" id="IPR017943">
    <property type="entry name" value="Bactericidal_perm-incr_a/b_dom"/>
</dbReference>
<dbReference type="InterPro" id="IPR032942">
    <property type="entry name" value="BPI/LBP/Plunc"/>
</dbReference>
<keyword evidence="7" id="KW-0732">Signal</keyword>
<evidence type="ECO:0000256" key="4">
    <source>
        <dbReference type="ARBA" id="ARBA00023157"/>
    </source>
</evidence>
<dbReference type="PANTHER" id="PTHR10504:SF132">
    <property type="entry name" value="BACTERICIDAL PERMEABILITY-INCREASING PROTEIN"/>
    <property type="match status" value="1"/>
</dbReference>
<dbReference type="GO" id="GO:0005615">
    <property type="term" value="C:extracellular space"/>
    <property type="evidence" value="ECO:0007669"/>
    <property type="project" value="UniProtKB-UniRule"/>
</dbReference>
<dbReference type="OrthoDB" id="9938407at2759"/>
<dbReference type="InterPro" id="IPR030675">
    <property type="entry name" value="BPI/LBP"/>
</dbReference>
<comment type="subunit">
    <text evidence="7">Monomer. Homodimer; disulfide-linked.</text>
</comment>
<dbReference type="GO" id="GO:0008289">
    <property type="term" value="F:lipid binding"/>
    <property type="evidence" value="ECO:0007669"/>
    <property type="project" value="InterPro"/>
</dbReference>
<evidence type="ECO:0000259" key="8">
    <source>
        <dbReference type="SMART" id="SM00328"/>
    </source>
</evidence>
<dbReference type="GeneID" id="115821423"/>
<feature type="domain" description="Lipid-binding serum glycoprotein C-terminal" evidence="9">
    <location>
        <begin position="259"/>
        <end position="462"/>
    </location>
</feature>
<dbReference type="FunFam" id="3.15.20.10:FF:000001">
    <property type="entry name" value="Phospholipid transfer protein"/>
    <property type="match status" value="1"/>
</dbReference>
<comment type="domain">
    <text evidence="7">The N-terminal region may be exposed to the interior of the granule, whereas the C-terminal portion may be embedded in the membrane. During phagocytosis and degranulation, proteases may be released and activated and cleave BPI at the junction of the N- and C-terminal portions of the molecule, providing controlled release of the N-terminal antibacterial fragment when bacteria are ingested.</text>
</comment>
<dbReference type="SUPFAM" id="SSF55394">
    <property type="entry name" value="Bactericidal permeability-increasing protein, BPI"/>
    <property type="match status" value="2"/>
</dbReference>
<keyword evidence="3 7" id="KW-0964">Secreted</keyword>
<reference evidence="11" key="1">
    <citation type="submission" date="2025-08" db="UniProtKB">
        <authorList>
            <consortium name="RefSeq"/>
        </authorList>
    </citation>
    <scope>IDENTIFICATION</scope>
</reference>
<keyword evidence="10" id="KW-1185">Reference proteome</keyword>
<evidence type="ECO:0000256" key="1">
    <source>
        <dbReference type="ARBA" id="ARBA00004613"/>
    </source>
</evidence>
<dbReference type="InterPro" id="IPR017942">
    <property type="entry name" value="Lipid-bd_serum_glycop_N"/>
</dbReference>
<keyword evidence="5 7" id="KW-0325">Glycoprotein</keyword>
<dbReference type="Pfam" id="PF01273">
    <property type="entry name" value="LBP_BPI_CETP"/>
    <property type="match status" value="1"/>
</dbReference>
<feature type="domain" description="Lipid-binding serum glycoprotein N-terminal" evidence="8">
    <location>
        <begin position="23"/>
        <end position="244"/>
    </location>
</feature>
<evidence type="ECO:0000256" key="2">
    <source>
        <dbReference type="ARBA" id="ARBA00007292"/>
    </source>
</evidence>
<evidence type="ECO:0000259" key="9">
    <source>
        <dbReference type="SMART" id="SM00329"/>
    </source>
</evidence>
<keyword evidence="7" id="KW-0929">Antimicrobial</keyword>
<evidence type="ECO:0000256" key="5">
    <source>
        <dbReference type="ARBA" id="ARBA00023180"/>
    </source>
</evidence>
<dbReference type="FunCoup" id="A0A6J2WCP1">
    <property type="interactions" value="212"/>
</dbReference>
<dbReference type="InParanoid" id="A0A6J2WCP1"/>
<sequence length="472" mass="51073">MTLTPHTLGTPHTREEEPGIRAALTRNGLGQASHVLTGWIQSRLSTIHLPEVQGEVDIGIGAVYYVLHDMSVVQCDLPEPEVAPTEGTGISVLVSGVSIKIQGSWNTNFGIIHDGGWFELAVFDILLKSTLQLGSDYGARLSVTALFCQAEVGNVDINFHGGASFIFQPFVSHFTGRIISEIQVKICPAFNQAVESLESHLAAMEVSIPVSPFVFVKIPLTESPIVTDSGIEVDIKGIFYSIQNPTEPPFPPNHFALQWQDDCMLAAGASEFCVNTVAFAHFTAGALQINITDSMIPKTSPVHLNTSQFGPFIPQLPKLFPNRLMQVLLYASESPHVSLRTNMIIVEVSAEAKVFAVQPDSSLAPLFKLDMEISLSGKVFIEGQLLKGSLTLNNFTMTLGSSEIGQFEIGVMQNTMKTALNMVVLPQLNGKLRDGLPLPSPKGFSLANAKLTVGEGFLALTTDIEAPYEDKL</sequence>
<dbReference type="PANTHER" id="PTHR10504">
    <property type="entry name" value="BACTERICIDAL PERMEABILITY-INCREASING BPI PROTEIN-RELATED"/>
    <property type="match status" value="1"/>
</dbReference>
<dbReference type="AlphaFoldDB" id="A0A6J2WCP1"/>
<keyword evidence="7" id="KW-0391">Immunity</keyword>